<dbReference type="PROSITE" id="PS50873">
    <property type="entry name" value="PEROXIDASE_4"/>
    <property type="match status" value="1"/>
</dbReference>
<proteinExistence type="predicted"/>
<dbReference type="AlphaFoldDB" id="A0A917RZU6"/>
<dbReference type="RefSeq" id="WP_188893425.1">
    <property type="nucleotide sequence ID" value="NZ_BMMZ01000001.1"/>
</dbReference>
<reference evidence="3" key="2">
    <citation type="submission" date="2020-09" db="EMBL/GenBank/DDBJ databases">
        <authorList>
            <person name="Sun Q."/>
            <person name="Zhou Y."/>
        </authorList>
    </citation>
    <scope>NUCLEOTIDE SEQUENCE</scope>
    <source>
        <strain evidence="3">CGMCC 4.7306</strain>
    </source>
</reference>
<evidence type="ECO:0000259" key="2">
    <source>
        <dbReference type="PROSITE" id="PS50873"/>
    </source>
</evidence>
<dbReference type="InterPro" id="IPR048389">
    <property type="entry name" value="YciQ-like_C"/>
</dbReference>
<organism evidence="3 4">
    <name type="scientific">Microlunatus endophyticus</name>
    <dbReference type="NCBI Taxonomy" id="1716077"/>
    <lineage>
        <taxon>Bacteria</taxon>
        <taxon>Bacillati</taxon>
        <taxon>Actinomycetota</taxon>
        <taxon>Actinomycetes</taxon>
        <taxon>Propionibacteriales</taxon>
        <taxon>Propionibacteriaceae</taxon>
        <taxon>Microlunatus</taxon>
    </lineage>
</organism>
<name>A0A917RZU6_9ACTN</name>
<accession>A0A917RZU6</accession>
<dbReference type="GO" id="GO:0006979">
    <property type="term" value="P:response to oxidative stress"/>
    <property type="evidence" value="ECO:0007669"/>
    <property type="project" value="InterPro"/>
</dbReference>
<dbReference type="GO" id="GO:0004601">
    <property type="term" value="F:peroxidase activity"/>
    <property type="evidence" value="ECO:0007669"/>
    <property type="project" value="InterPro"/>
</dbReference>
<keyword evidence="1" id="KW-0472">Membrane</keyword>
<dbReference type="InterPro" id="IPR002016">
    <property type="entry name" value="Haem_peroxidase"/>
</dbReference>
<feature type="transmembrane region" description="Helical" evidence="1">
    <location>
        <begin position="263"/>
        <end position="281"/>
    </location>
</feature>
<dbReference type="GO" id="GO:0020037">
    <property type="term" value="F:heme binding"/>
    <property type="evidence" value="ECO:0007669"/>
    <property type="project" value="InterPro"/>
</dbReference>
<comment type="caution">
    <text evidence="3">The sequence shown here is derived from an EMBL/GenBank/DDBJ whole genome shotgun (WGS) entry which is preliminary data.</text>
</comment>
<evidence type="ECO:0000313" key="3">
    <source>
        <dbReference type="EMBL" id="GGL48654.1"/>
    </source>
</evidence>
<feature type="transmembrane region" description="Helical" evidence="1">
    <location>
        <begin position="470"/>
        <end position="489"/>
    </location>
</feature>
<dbReference type="Pfam" id="PF09972">
    <property type="entry name" value="DUF2207"/>
    <property type="match status" value="1"/>
</dbReference>
<keyword evidence="1" id="KW-0812">Transmembrane</keyword>
<gene>
    <name evidence="3" type="ORF">GCM10011575_03270</name>
</gene>
<reference evidence="3" key="1">
    <citation type="journal article" date="2014" name="Int. J. Syst. Evol. Microbiol.">
        <title>Complete genome sequence of Corynebacterium casei LMG S-19264T (=DSM 44701T), isolated from a smear-ripened cheese.</title>
        <authorList>
            <consortium name="US DOE Joint Genome Institute (JGI-PGF)"/>
            <person name="Walter F."/>
            <person name="Albersmeier A."/>
            <person name="Kalinowski J."/>
            <person name="Ruckert C."/>
        </authorList>
    </citation>
    <scope>NUCLEOTIDE SEQUENCE</scope>
    <source>
        <strain evidence="3">CGMCC 4.7306</strain>
    </source>
</reference>
<protein>
    <recommendedName>
        <fullName evidence="2">Plant heme peroxidase family profile domain-containing protein</fullName>
    </recommendedName>
</protein>
<feature type="transmembrane region" description="Helical" evidence="1">
    <location>
        <begin position="437"/>
        <end position="458"/>
    </location>
</feature>
<dbReference type="InterPro" id="IPR018702">
    <property type="entry name" value="DUF2207"/>
</dbReference>
<evidence type="ECO:0000313" key="4">
    <source>
        <dbReference type="Proteomes" id="UP000613840"/>
    </source>
</evidence>
<dbReference type="Proteomes" id="UP000613840">
    <property type="component" value="Unassembled WGS sequence"/>
</dbReference>
<dbReference type="Pfam" id="PF20990">
    <property type="entry name" value="DUF2207_C"/>
    <property type="match status" value="1"/>
</dbReference>
<keyword evidence="4" id="KW-1185">Reference proteome</keyword>
<keyword evidence="1" id="KW-1133">Transmembrane helix</keyword>
<evidence type="ECO:0000256" key="1">
    <source>
        <dbReference type="SAM" id="Phobius"/>
    </source>
</evidence>
<dbReference type="EMBL" id="BMMZ01000001">
    <property type="protein sequence ID" value="GGL48654.1"/>
    <property type="molecule type" value="Genomic_DNA"/>
</dbReference>
<feature type="domain" description="Plant heme peroxidase family profile" evidence="2">
    <location>
        <begin position="195"/>
        <end position="510"/>
    </location>
</feature>
<sequence>MIVGIGWTPRKLSRWALALLFALAAGLMFTIGAPPRAHADAGDVINSFKIHYKVESSGVLHVTENIDYHFGSSDRHGIERTLVTREPDPDTGKDIVYEISNFTASSPTDSADFSTSTTGGAFSRNRSVTYQIGDPNSYVSSQDVSYKLTYDVKGAMRTSGSYDELYWDATGNDWSADIKNLQITAEVPGGAQDVACYAGPVQSNTACTSSKKDGQQAVFSQDDLPAGQNVTIGVKIKPGLITNNTPILVHRAGLVSALSSPAVFIPGIIGLIITAGIPFVGRKIAKDRTTDLRYLNLAPGTVPLPGAPVEVGKSDPRMEIPVQFTPPPITVAEAGILVDGQVDIRDTAATLVSLAVNGAIKIEDADGTGYQVRLLDPSRASGPHETAMLTKIFEGRPAGAVTDLSSRGSMTDAHRTLVSQTRSLVQQKQWFTKVPRAAGRALGGGWIGAVVIFGWIFLHSAAGAGSSFSPVLLLLLFPIASLIITTAIVRRTMRRGQRTAQGRAVCDHVDGFKQYLATAEAEQLRFEEGQDIFSRYLPWAIAFDLADRWQKICQQLVDMGRLPDQTPYWYAGPYSTFNAFNIGFLTGSLTTAATPAPSSSGGSGFGGTGFGSGGSAFGGGGGFSGGGGGGGGGGSW</sequence>